<proteinExistence type="inferred from homology"/>
<dbReference type="InterPro" id="IPR011577">
    <property type="entry name" value="Cyt_b561_bac/Ni-Hgenase"/>
</dbReference>
<comment type="cofactor">
    <cofactor evidence="1">
        <name>heme b</name>
        <dbReference type="ChEBI" id="CHEBI:60344"/>
    </cofactor>
</comment>
<dbReference type="EMBL" id="JAVQLW010000002">
    <property type="protein sequence ID" value="MDS9468843.1"/>
    <property type="molecule type" value="Genomic_DNA"/>
</dbReference>
<dbReference type="InterPro" id="IPR052168">
    <property type="entry name" value="Cytochrome_b561_oxidase"/>
</dbReference>
<protein>
    <submittedName>
        <fullName evidence="15">Cytochrome b/b6 domain-containing protein</fullName>
    </submittedName>
</protein>
<keyword evidence="5" id="KW-0349">Heme</keyword>
<dbReference type="Pfam" id="PF01292">
    <property type="entry name" value="Ni_hydr_CYTB"/>
    <property type="match status" value="1"/>
</dbReference>
<evidence type="ECO:0000256" key="6">
    <source>
        <dbReference type="ARBA" id="ARBA00022692"/>
    </source>
</evidence>
<evidence type="ECO:0000256" key="13">
    <source>
        <dbReference type="SAM" id="Phobius"/>
    </source>
</evidence>
<feature type="domain" description="Cytochrome b561 bacterial/Ni-hydrogenase" evidence="14">
    <location>
        <begin position="14"/>
        <end position="183"/>
    </location>
</feature>
<evidence type="ECO:0000259" key="14">
    <source>
        <dbReference type="Pfam" id="PF01292"/>
    </source>
</evidence>
<evidence type="ECO:0000256" key="9">
    <source>
        <dbReference type="ARBA" id="ARBA00022989"/>
    </source>
</evidence>
<keyword evidence="8" id="KW-0249">Electron transport</keyword>
<evidence type="ECO:0000256" key="2">
    <source>
        <dbReference type="ARBA" id="ARBA00004651"/>
    </source>
</evidence>
<keyword evidence="11 13" id="KW-0472">Membrane</keyword>
<dbReference type="InterPro" id="IPR016174">
    <property type="entry name" value="Di-haem_cyt_TM"/>
</dbReference>
<dbReference type="PANTHER" id="PTHR30529">
    <property type="entry name" value="CYTOCHROME B561"/>
    <property type="match status" value="1"/>
</dbReference>
<feature type="transmembrane region" description="Helical" evidence="13">
    <location>
        <begin position="55"/>
        <end position="76"/>
    </location>
</feature>
<comment type="caution">
    <text evidence="15">The sequence shown here is derived from an EMBL/GenBank/DDBJ whole genome shotgun (WGS) entry which is preliminary data.</text>
</comment>
<keyword evidence="3" id="KW-0813">Transport</keyword>
<evidence type="ECO:0000256" key="5">
    <source>
        <dbReference type="ARBA" id="ARBA00022617"/>
    </source>
</evidence>
<name>A0ABU2HUV8_9RHOB</name>
<dbReference type="SUPFAM" id="SSF81342">
    <property type="entry name" value="Transmembrane di-heme cytochromes"/>
    <property type="match status" value="1"/>
</dbReference>
<dbReference type="PANTHER" id="PTHR30529:SF1">
    <property type="entry name" value="CYTOCHROME B561 HOMOLOG 2"/>
    <property type="match status" value="1"/>
</dbReference>
<evidence type="ECO:0000313" key="16">
    <source>
        <dbReference type="Proteomes" id="UP001269144"/>
    </source>
</evidence>
<evidence type="ECO:0000256" key="3">
    <source>
        <dbReference type="ARBA" id="ARBA00022448"/>
    </source>
</evidence>
<reference evidence="16" key="1">
    <citation type="submission" date="2023-07" db="EMBL/GenBank/DDBJ databases">
        <title>Paracoccus sp. MBLB3053 whole genome sequence.</title>
        <authorList>
            <person name="Hwang C.Y."/>
            <person name="Cho E.-S."/>
            <person name="Seo M.-J."/>
        </authorList>
    </citation>
    <scope>NUCLEOTIDE SEQUENCE [LARGE SCALE GENOMIC DNA]</scope>
    <source>
        <strain evidence="16">MBLB3053</strain>
    </source>
</reference>
<keyword evidence="6 13" id="KW-0812">Transmembrane</keyword>
<keyword evidence="16" id="KW-1185">Reference proteome</keyword>
<evidence type="ECO:0000256" key="1">
    <source>
        <dbReference type="ARBA" id="ARBA00001970"/>
    </source>
</evidence>
<keyword evidence="7" id="KW-0479">Metal-binding</keyword>
<evidence type="ECO:0000256" key="4">
    <source>
        <dbReference type="ARBA" id="ARBA00022475"/>
    </source>
</evidence>
<sequence length="186" mass="20414">MTIPSTPILDTVDVYGRVTRWLHWSIALLLAWQFLGMGLKLIFGRQPFLAPLVGSHQPVGTVLFVLIVLRVIWAVVNRRNRPRHGNGLLGIAAVTGHGLLYLAMVMVPCVALLRAYGSERAFAPFGFEIFPARATEIGWMVDLGGLLHGELGWVLGALILGHVVMVGIHETMWRDGTLARMTRAGS</sequence>
<feature type="transmembrane region" description="Helical" evidence="13">
    <location>
        <begin position="151"/>
        <end position="173"/>
    </location>
</feature>
<evidence type="ECO:0000256" key="10">
    <source>
        <dbReference type="ARBA" id="ARBA00023004"/>
    </source>
</evidence>
<keyword evidence="4" id="KW-1003">Cell membrane</keyword>
<evidence type="ECO:0000256" key="11">
    <source>
        <dbReference type="ARBA" id="ARBA00023136"/>
    </source>
</evidence>
<comment type="subcellular location">
    <subcellularLocation>
        <location evidence="2">Cell membrane</location>
        <topology evidence="2">Multi-pass membrane protein</topology>
    </subcellularLocation>
</comment>
<gene>
    <name evidence="15" type="ORF">RGQ15_14855</name>
</gene>
<evidence type="ECO:0000256" key="12">
    <source>
        <dbReference type="ARBA" id="ARBA00037975"/>
    </source>
</evidence>
<comment type="similarity">
    <text evidence="12">Belongs to the cytochrome b561 family.</text>
</comment>
<evidence type="ECO:0000256" key="7">
    <source>
        <dbReference type="ARBA" id="ARBA00022723"/>
    </source>
</evidence>
<dbReference type="Proteomes" id="UP001269144">
    <property type="component" value="Unassembled WGS sequence"/>
</dbReference>
<evidence type="ECO:0000256" key="8">
    <source>
        <dbReference type="ARBA" id="ARBA00022982"/>
    </source>
</evidence>
<keyword evidence="9 13" id="KW-1133">Transmembrane helix</keyword>
<evidence type="ECO:0000313" key="15">
    <source>
        <dbReference type="EMBL" id="MDS9468843.1"/>
    </source>
</evidence>
<accession>A0ABU2HUV8</accession>
<organism evidence="15 16">
    <name type="scientific">Paracoccus aurantius</name>
    <dbReference type="NCBI Taxonomy" id="3073814"/>
    <lineage>
        <taxon>Bacteria</taxon>
        <taxon>Pseudomonadati</taxon>
        <taxon>Pseudomonadota</taxon>
        <taxon>Alphaproteobacteria</taxon>
        <taxon>Rhodobacterales</taxon>
        <taxon>Paracoccaceae</taxon>
        <taxon>Paracoccus</taxon>
    </lineage>
</organism>
<feature type="transmembrane region" description="Helical" evidence="13">
    <location>
        <begin position="88"/>
        <end position="113"/>
    </location>
</feature>
<feature type="transmembrane region" description="Helical" evidence="13">
    <location>
        <begin position="21"/>
        <end position="43"/>
    </location>
</feature>
<dbReference type="RefSeq" id="WP_311161271.1">
    <property type="nucleotide sequence ID" value="NZ_JAVQLW010000002.1"/>
</dbReference>
<keyword evidence="10" id="KW-0408">Iron</keyword>